<dbReference type="CDD" id="cd17574">
    <property type="entry name" value="REC_OmpR"/>
    <property type="match status" value="1"/>
</dbReference>
<dbReference type="InterPro" id="IPR039420">
    <property type="entry name" value="WalR-like"/>
</dbReference>
<protein>
    <submittedName>
        <fullName evidence="6">Two-component system response regulator CssR</fullName>
    </submittedName>
</protein>
<dbReference type="RefSeq" id="WP_109604231.1">
    <property type="nucleotide sequence ID" value="NZ_JAMHJO010000008.1"/>
</dbReference>
<accession>A0AA45C7W8</accession>
<dbReference type="SMART" id="SM00862">
    <property type="entry name" value="Trans_reg_C"/>
    <property type="match status" value="1"/>
</dbReference>
<dbReference type="InterPro" id="IPR036388">
    <property type="entry name" value="WH-like_DNA-bd_sf"/>
</dbReference>
<dbReference type="SUPFAM" id="SSF52172">
    <property type="entry name" value="CheY-like"/>
    <property type="match status" value="1"/>
</dbReference>
<dbReference type="GO" id="GO:0000156">
    <property type="term" value="F:phosphorelay response regulator activity"/>
    <property type="evidence" value="ECO:0007669"/>
    <property type="project" value="TreeGrafter"/>
</dbReference>
<evidence type="ECO:0000256" key="2">
    <source>
        <dbReference type="PROSITE-ProRule" id="PRU00169"/>
    </source>
</evidence>
<evidence type="ECO:0000259" key="4">
    <source>
        <dbReference type="PROSITE" id="PS50110"/>
    </source>
</evidence>
<dbReference type="PROSITE" id="PS51755">
    <property type="entry name" value="OMPR_PHOB"/>
    <property type="match status" value="1"/>
</dbReference>
<dbReference type="GO" id="GO:0032993">
    <property type="term" value="C:protein-DNA complex"/>
    <property type="evidence" value="ECO:0007669"/>
    <property type="project" value="TreeGrafter"/>
</dbReference>
<dbReference type="SUPFAM" id="SSF46894">
    <property type="entry name" value="C-terminal effector domain of the bipartite response regulators"/>
    <property type="match status" value="1"/>
</dbReference>
<evidence type="ECO:0000256" key="3">
    <source>
        <dbReference type="PROSITE-ProRule" id="PRU01091"/>
    </source>
</evidence>
<dbReference type="Gene3D" id="3.40.50.2300">
    <property type="match status" value="1"/>
</dbReference>
<evidence type="ECO:0000313" key="7">
    <source>
        <dbReference type="Proteomes" id="UP000245921"/>
    </source>
</evidence>
<dbReference type="InterPro" id="IPR016032">
    <property type="entry name" value="Sig_transdc_resp-reg_C-effctor"/>
</dbReference>
<dbReference type="InterPro" id="IPR001789">
    <property type="entry name" value="Sig_transdc_resp-reg_receiver"/>
</dbReference>
<keyword evidence="2" id="KW-0597">Phosphoprotein</keyword>
<dbReference type="GO" id="GO:0005829">
    <property type="term" value="C:cytosol"/>
    <property type="evidence" value="ECO:0007669"/>
    <property type="project" value="TreeGrafter"/>
</dbReference>
<gene>
    <name evidence="6" type="ORF">C7380_104120</name>
</gene>
<dbReference type="Proteomes" id="UP000245921">
    <property type="component" value="Unassembled WGS sequence"/>
</dbReference>
<dbReference type="GO" id="GO:0000976">
    <property type="term" value="F:transcription cis-regulatory region binding"/>
    <property type="evidence" value="ECO:0007669"/>
    <property type="project" value="TreeGrafter"/>
</dbReference>
<dbReference type="Gene3D" id="1.10.10.10">
    <property type="entry name" value="Winged helix-like DNA-binding domain superfamily/Winged helix DNA-binding domain"/>
    <property type="match status" value="1"/>
</dbReference>
<name>A0AA45C7W8_9BACT</name>
<feature type="domain" description="OmpR/PhoB-type" evidence="5">
    <location>
        <begin position="127"/>
        <end position="221"/>
    </location>
</feature>
<dbReference type="Gene3D" id="6.10.250.690">
    <property type="match status" value="1"/>
</dbReference>
<feature type="DNA-binding region" description="OmpR/PhoB-type" evidence="3">
    <location>
        <begin position="127"/>
        <end position="221"/>
    </location>
</feature>
<proteinExistence type="predicted"/>
<dbReference type="GO" id="GO:0006355">
    <property type="term" value="P:regulation of DNA-templated transcription"/>
    <property type="evidence" value="ECO:0007669"/>
    <property type="project" value="InterPro"/>
</dbReference>
<dbReference type="SMART" id="SM00448">
    <property type="entry name" value="REC"/>
    <property type="match status" value="1"/>
</dbReference>
<keyword evidence="7" id="KW-1185">Reference proteome</keyword>
<evidence type="ECO:0000313" key="6">
    <source>
        <dbReference type="EMBL" id="PWJ95701.1"/>
    </source>
</evidence>
<reference evidence="6 7" key="1">
    <citation type="submission" date="2018-05" db="EMBL/GenBank/DDBJ databases">
        <title>Genomic Encyclopedia of Type Strains, Phase IV (KMG-IV): sequencing the most valuable type-strain genomes for metagenomic binning, comparative biology and taxonomic classification.</title>
        <authorList>
            <person name="Goeker M."/>
        </authorList>
    </citation>
    <scope>NUCLEOTIDE SEQUENCE [LARGE SCALE GENOMIC DNA]</scope>
    <source>
        <strain evidence="6 7">DSM 24906</strain>
    </source>
</reference>
<dbReference type="InterPro" id="IPR001867">
    <property type="entry name" value="OmpR/PhoB-type_DNA-bd"/>
</dbReference>
<sequence length="222" mass="25944">MNYKIYLLEDEENLNTILKSYLEKEGWEVKSFLKGFDAEKYIEDKPDLWILDIMLPDTDGFEFIKKIKNFDNTTPVIFISARDTQIDRVVGLDMGSDDYLSKPFMPRELIIRAKNLLNRVYGHSLVDKIIDLGNIKIDPLKRIIIDSGVEIELTSKEFDMVYYLSKNAGNAFSREKLLDEIWGKDYFGSDRVVDDLIRRLRKKVINLNIESIYGYGYRVSKS</sequence>
<dbReference type="Pfam" id="PF00072">
    <property type="entry name" value="Response_reg"/>
    <property type="match status" value="1"/>
</dbReference>
<evidence type="ECO:0000259" key="5">
    <source>
        <dbReference type="PROSITE" id="PS51755"/>
    </source>
</evidence>
<dbReference type="CDD" id="cd00383">
    <property type="entry name" value="trans_reg_C"/>
    <property type="match status" value="1"/>
</dbReference>
<feature type="modified residue" description="4-aspartylphosphate" evidence="2">
    <location>
        <position position="52"/>
    </location>
</feature>
<dbReference type="PANTHER" id="PTHR48111:SF24">
    <property type="entry name" value="TRANSCRIPTIONAL REGULATORY PROTEIN CSSR"/>
    <property type="match status" value="1"/>
</dbReference>
<keyword evidence="1 3" id="KW-0238">DNA-binding</keyword>
<evidence type="ECO:0000256" key="1">
    <source>
        <dbReference type="ARBA" id="ARBA00023125"/>
    </source>
</evidence>
<dbReference type="PROSITE" id="PS50110">
    <property type="entry name" value="RESPONSE_REGULATORY"/>
    <property type="match status" value="1"/>
</dbReference>
<dbReference type="AlphaFoldDB" id="A0AA45C7W8"/>
<feature type="domain" description="Response regulatory" evidence="4">
    <location>
        <begin position="4"/>
        <end position="117"/>
    </location>
</feature>
<dbReference type="InterPro" id="IPR011006">
    <property type="entry name" value="CheY-like_superfamily"/>
</dbReference>
<dbReference type="PANTHER" id="PTHR48111">
    <property type="entry name" value="REGULATOR OF RPOS"/>
    <property type="match status" value="1"/>
</dbReference>
<organism evidence="6 7">
    <name type="scientific">Oceanotoga teriensis</name>
    <dbReference type="NCBI Taxonomy" id="515440"/>
    <lineage>
        <taxon>Bacteria</taxon>
        <taxon>Thermotogati</taxon>
        <taxon>Thermotogota</taxon>
        <taxon>Thermotogae</taxon>
        <taxon>Petrotogales</taxon>
        <taxon>Petrotogaceae</taxon>
        <taxon>Oceanotoga</taxon>
    </lineage>
</organism>
<dbReference type="EMBL" id="QGGI01000004">
    <property type="protein sequence ID" value="PWJ95701.1"/>
    <property type="molecule type" value="Genomic_DNA"/>
</dbReference>
<dbReference type="Pfam" id="PF00486">
    <property type="entry name" value="Trans_reg_C"/>
    <property type="match status" value="1"/>
</dbReference>
<comment type="caution">
    <text evidence="6">The sequence shown here is derived from an EMBL/GenBank/DDBJ whole genome shotgun (WGS) entry which is preliminary data.</text>
</comment>